<proteinExistence type="predicted"/>
<protein>
    <submittedName>
        <fullName evidence="2">Uncharacterized protein</fullName>
    </submittedName>
</protein>
<evidence type="ECO:0000313" key="3">
    <source>
        <dbReference type="Proteomes" id="UP001586593"/>
    </source>
</evidence>
<sequence>MTDGRSVFRSPDSACNTCNTETYVPGTLAPGRRHKPHGSATDRSQQHFVNDPIMKWPRTRPSAKPSSKDPLRA</sequence>
<gene>
    <name evidence="2" type="ORF">VTK73DRAFT_7199</name>
</gene>
<evidence type="ECO:0000256" key="1">
    <source>
        <dbReference type="SAM" id="MobiDB-lite"/>
    </source>
</evidence>
<keyword evidence="3" id="KW-1185">Reference proteome</keyword>
<reference evidence="2 3" key="1">
    <citation type="journal article" date="2024" name="Commun. Biol.">
        <title>Comparative genomic analysis of thermophilic fungi reveals convergent evolutionary adaptations and gene losses.</title>
        <authorList>
            <person name="Steindorff A.S."/>
            <person name="Aguilar-Pontes M.V."/>
            <person name="Robinson A.J."/>
            <person name="Andreopoulos B."/>
            <person name="LaButti K."/>
            <person name="Kuo A."/>
            <person name="Mondo S."/>
            <person name="Riley R."/>
            <person name="Otillar R."/>
            <person name="Haridas S."/>
            <person name="Lipzen A."/>
            <person name="Grimwood J."/>
            <person name="Schmutz J."/>
            <person name="Clum A."/>
            <person name="Reid I.D."/>
            <person name="Moisan M.C."/>
            <person name="Butler G."/>
            <person name="Nguyen T.T.M."/>
            <person name="Dewar K."/>
            <person name="Conant G."/>
            <person name="Drula E."/>
            <person name="Henrissat B."/>
            <person name="Hansel C."/>
            <person name="Singer S."/>
            <person name="Hutchinson M.I."/>
            <person name="de Vries R.P."/>
            <person name="Natvig D.O."/>
            <person name="Powell A.J."/>
            <person name="Tsang A."/>
            <person name="Grigoriev I.V."/>
        </authorList>
    </citation>
    <scope>NUCLEOTIDE SEQUENCE [LARGE SCALE GENOMIC DNA]</scope>
    <source>
        <strain evidence="2 3">ATCC 24622</strain>
    </source>
</reference>
<name>A0ABR3WFV7_9PEZI</name>
<dbReference type="EMBL" id="JAZHXJ010000442">
    <property type="protein sequence ID" value="KAL1860740.1"/>
    <property type="molecule type" value="Genomic_DNA"/>
</dbReference>
<feature type="region of interest" description="Disordered" evidence="1">
    <location>
        <begin position="1"/>
        <end position="73"/>
    </location>
</feature>
<accession>A0ABR3WFV7</accession>
<dbReference type="Proteomes" id="UP001586593">
    <property type="component" value="Unassembled WGS sequence"/>
</dbReference>
<feature type="compositionally biased region" description="Polar residues" evidence="1">
    <location>
        <begin position="13"/>
        <end position="22"/>
    </location>
</feature>
<comment type="caution">
    <text evidence="2">The sequence shown here is derived from an EMBL/GenBank/DDBJ whole genome shotgun (WGS) entry which is preliminary data.</text>
</comment>
<evidence type="ECO:0000313" key="2">
    <source>
        <dbReference type="EMBL" id="KAL1860740.1"/>
    </source>
</evidence>
<organism evidence="2 3">
    <name type="scientific">Phialemonium thermophilum</name>
    <dbReference type="NCBI Taxonomy" id="223376"/>
    <lineage>
        <taxon>Eukaryota</taxon>
        <taxon>Fungi</taxon>
        <taxon>Dikarya</taxon>
        <taxon>Ascomycota</taxon>
        <taxon>Pezizomycotina</taxon>
        <taxon>Sordariomycetes</taxon>
        <taxon>Sordariomycetidae</taxon>
        <taxon>Cephalothecales</taxon>
        <taxon>Cephalothecaceae</taxon>
        <taxon>Phialemonium</taxon>
    </lineage>
</organism>